<evidence type="ECO:0000256" key="4">
    <source>
        <dbReference type="SAM" id="MobiDB-lite"/>
    </source>
</evidence>
<evidence type="ECO:0000256" key="1">
    <source>
        <dbReference type="ARBA" id="ARBA00022574"/>
    </source>
</evidence>
<dbReference type="PANTHER" id="PTHR22847:SF637">
    <property type="entry name" value="WD REPEAT DOMAIN 5B"/>
    <property type="match status" value="1"/>
</dbReference>
<accession>A0A4P9WZ09</accession>
<feature type="region of interest" description="Disordered" evidence="4">
    <location>
        <begin position="695"/>
        <end position="735"/>
    </location>
</feature>
<dbReference type="PROSITE" id="PS50181">
    <property type="entry name" value="FBOX"/>
    <property type="match status" value="1"/>
</dbReference>
<evidence type="ECO:0000259" key="5">
    <source>
        <dbReference type="PROSITE" id="PS50181"/>
    </source>
</evidence>
<keyword evidence="2" id="KW-0677">Repeat</keyword>
<feature type="compositionally biased region" description="Low complexity" evidence="4">
    <location>
        <begin position="470"/>
        <end position="485"/>
    </location>
</feature>
<feature type="region of interest" description="Disordered" evidence="4">
    <location>
        <begin position="548"/>
        <end position="600"/>
    </location>
</feature>
<dbReference type="InterPro" id="IPR036322">
    <property type="entry name" value="WD40_repeat_dom_sf"/>
</dbReference>
<feature type="compositionally biased region" description="Basic and acidic residues" evidence="4">
    <location>
        <begin position="794"/>
        <end position="808"/>
    </location>
</feature>
<dbReference type="GO" id="GO:1990234">
    <property type="term" value="C:transferase complex"/>
    <property type="evidence" value="ECO:0007669"/>
    <property type="project" value="UniProtKB-ARBA"/>
</dbReference>
<reference evidence="7" key="1">
    <citation type="journal article" date="2018" name="Nat. Microbiol.">
        <title>Leveraging single-cell genomics to expand the fungal tree of life.</title>
        <authorList>
            <person name="Ahrendt S.R."/>
            <person name="Quandt C.A."/>
            <person name="Ciobanu D."/>
            <person name="Clum A."/>
            <person name="Salamov A."/>
            <person name="Andreopoulos B."/>
            <person name="Cheng J.F."/>
            <person name="Woyke T."/>
            <person name="Pelin A."/>
            <person name="Henrissat B."/>
            <person name="Reynolds N.K."/>
            <person name="Benny G.L."/>
            <person name="Smith M.E."/>
            <person name="James T.Y."/>
            <person name="Grigoriev I.V."/>
        </authorList>
    </citation>
    <scope>NUCLEOTIDE SEQUENCE [LARGE SCALE GENOMIC DNA]</scope>
    <source>
        <strain evidence="7">ATCC 52028</strain>
    </source>
</reference>
<sequence>MPSEAGGGHADDPSHGRDHDAGQDHDDGSDADAAGPSDDRASVRSAASHATHFHSFTSLVMDSQAPIASTPLVAPDGAPLVETHGASRQLLQRMSQPFFLSAASSASSVASASASVSALSLSLSSLPIATVLPVQIALQDGSAGDETPSQRAVRALAEARYEAARPEHRVGPGSVHDDDSDQDDHGDHNAARDEGDRAQAPYPSAQPSLQVQQAEDEQNEQDEQDDEHSHQQHQQDIAFLGLPHRAWLMVASHLTWAEILRVACTAHRQSQLLHDEELFYELCVRHHLLGAQWDAITGHTMQRHITTRLDTRPAIDTGIDADLTEGHDAPEPPIGWWKLRWYLAVRWQAARQHGHAHVSTWALPSGGSALSVRSATSRMPAALAAPLPASPASGHRPDTFTAVDWLDDGLITGTQNGQVTLWRRGDLHTAVLESRLPASASSSQSAATNATSRRSRSASDVLSRKPRSQAAPTGDAPASATADAAGSTTLTALQSWDLKAGQRHVADAPRSATAAARRDAAHGFRTAVLMENQRLELARSITDKKKKKLEAAAAADPHSAAASAAASSESTPSPASSPRSSTTTASGVPPTSTGTASQASPHVTVIASAPDQHALLVVGDWSGTLTFWNPLKGTVIDRAVAAHTTPIIGIAILDDGTVVSASLNGLIRTWRLDVRKVAAEDLVLALSDPTVLAGGSATGSAAPGASPTSTTTTPLPSSPHEASLRPRSSSMAALPASASPATTLFPAASALQGGAGASSLTTATAAAASEGKPSESRSRVSSFRKSMAKMPGKWLDRRAEGERRRADSIDSAGAVTTPHPLTAAIAHVHGNVSTSASGNAHGPLGAHTSAPSSPASVTSLLVTPASSSKSATRRASLTGSAAVDASPQAPSPRSIPNTLPTATRPPPSSPLESRLKGRWLSSSKASPDGPSPPLVSGAAVSSVSSSLSSSAHSAHSAGKPAADSRTPAAAAVATVADSLDSLDLDMVSFTKAIAEGVSPASLTPRGTVYAPQRPALPGSPPLLLPLPLPPPPPPALGARGPAAGHPTTHRATAPAPIKARRSTAEYVGPLPGMGQPGASARARPGFVTTSAGQVVPDWVLRNPSLLSPSSLRAPAMFRKRRLKSQVAFQRQVSRLRDRWQTASKVMPEFDSDYVMTYRIHPSTAWRSHREDVFCLGRWHGLDAETLQDAAGDPVAPSIVDRVAGWIVTGSVDETCAIWELPASSPRDVDAAPQRAAAGGQRTPLAVLGDHPGPVTSLRTSWQRYASLDGFDRPDSRAWNGRRRRLPVVFTGGMMGDVTQWCPLLPDALAAADADADADAAAAAAALPVFGQRWVARRRFLWHQQTVRALDLDDTVLVTGGDDGAVVVWNHDTGTCLYQVALALGPVQTVRLHPCGMVVLSGTTTASGGPGGGPSTASGPEPRAVGASRTGPAHDAAGASAEAASRGRRGLRRLSRQSAAAERGSASTDGARGAGPAATHLTLVEWIA</sequence>
<feature type="region of interest" description="Disordered" evidence="4">
    <location>
        <begin position="1"/>
        <end position="46"/>
    </location>
</feature>
<evidence type="ECO:0000256" key="2">
    <source>
        <dbReference type="ARBA" id="ARBA00022737"/>
    </source>
</evidence>
<name>A0A4P9WZ09_9FUNG</name>
<dbReference type="PANTHER" id="PTHR22847">
    <property type="entry name" value="WD40 REPEAT PROTEIN"/>
    <property type="match status" value="1"/>
</dbReference>
<evidence type="ECO:0000256" key="3">
    <source>
        <dbReference type="PROSITE-ProRule" id="PRU00221"/>
    </source>
</evidence>
<protein>
    <recommendedName>
        <fullName evidence="5">F-box domain-containing protein</fullName>
    </recommendedName>
</protein>
<feature type="compositionally biased region" description="Polar residues" evidence="4">
    <location>
        <begin position="589"/>
        <end position="600"/>
    </location>
</feature>
<feature type="region of interest" description="Disordered" evidence="4">
    <location>
        <begin position="436"/>
        <end position="485"/>
    </location>
</feature>
<dbReference type="PROSITE" id="PS50082">
    <property type="entry name" value="WD_REPEATS_2"/>
    <property type="match status" value="1"/>
</dbReference>
<dbReference type="SUPFAM" id="SSF50978">
    <property type="entry name" value="WD40 repeat-like"/>
    <property type="match status" value="2"/>
</dbReference>
<gene>
    <name evidence="6" type="ORF">CXG81DRAFT_28469</name>
</gene>
<feature type="region of interest" description="Disordered" evidence="4">
    <location>
        <begin position="766"/>
        <end position="818"/>
    </location>
</feature>
<feature type="region of interest" description="Disordered" evidence="4">
    <location>
        <begin position="1403"/>
        <end position="1475"/>
    </location>
</feature>
<dbReference type="Pfam" id="PF00400">
    <property type="entry name" value="WD40"/>
    <property type="match status" value="1"/>
</dbReference>
<proteinExistence type="predicted"/>
<evidence type="ECO:0000313" key="6">
    <source>
        <dbReference type="EMBL" id="RKO98724.1"/>
    </source>
</evidence>
<feature type="repeat" description="WD" evidence="3">
    <location>
        <begin position="1339"/>
        <end position="1378"/>
    </location>
</feature>
<feature type="domain" description="F-box" evidence="5">
    <location>
        <begin position="236"/>
        <end position="282"/>
    </location>
</feature>
<feature type="compositionally biased region" description="Basic residues" evidence="4">
    <location>
        <begin position="1445"/>
        <end position="1454"/>
    </location>
</feature>
<dbReference type="EMBL" id="ML014373">
    <property type="protein sequence ID" value="RKO98724.1"/>
    <property type="molecule type" value="Genomic_DNA"/>
</dbReference>
<dbReference type="InterPro" id="IPR015943">
    <property type="entry name" value="WD40/YVTN_repeat-like_dom_sf"/>
</dbReference>
<dbReference type="InterPro" id="IPR001810">
    <property type="entry name" value="F-box_dom"/>
</dbReference>
<dbReference type="Proteomes" id="UP000274922">
    <property type="component" value="Unassembled WGS sequence"/>
</dbReference>
<feature type="compositionally biased region" description="Low complexity" evidence="4">
    <location>
        <begin position="695"/>
        <end position="719"/>
    </location>
</feature>
<feature type="region of interest" description="Disordered" evidence="4">
    <location>
        <begin position="162"/>
        <end position="235"/>
    </location>
</feature>
<feature type="compositionally biased region" description="Basic and acidic residues" evidence="4">
    <location>
        <begin position="9"/>
        <end position="28"/>
    </location>
</feature>
<dbReference type="Gene3D" id="2.130.10.10">
    <property type="entry name" value="YVTN repeat-like/Quinoprotein amine dehydrogenase"/>
    <property type="match status" value="2"/>
</dbReference>
<feature type="compositionally biased region" description="Low complexity" evidence="4">
    <location>
        <begin position="551"/>
        <end position="586"/>
    </location>
</feature>
<keyword evidence="7" id="KW-1185">Reference proteome</keyword>
<dbReference type="SMART" id="SM00320">
    <property type="entry name" value="WD40"/>
    <property type="match status" value="6"/>
</dbReference>
<feature type="compositionally biased region" description="Acidic residues" evidence="4">
    <location>
        <begin position="214"/>
        <end position="226"/>
    </location>
</feature>
<organism evidence="6 7">
    <name type="scientific">Caulochytrium protostelioides</name>
    <dbReference type="NCBI Taxonomy" id="1555241"/>
    <lineage>
        <taxon>Eukaryota</taxon>
        <taxon>Fungi</taxon>
        <taxon>Fungi incertae sedis</taxon>
        <taxon>Chytridiomycota</taxon>
        <taxon>Chytridiomycota incertae sedis</taxon>
        <taxon>Chytridiomycetes</taxon>
        <taxon>Caulochytriales</taxon>
        <taxon>Caulochytriaceae</taxon>
        <taxon>Caulochytrium</taxon>
    </lineage>
</organism>
<feature type="region of interest" description="Disordered" evidence="4">
    <location>
        <begin position="832"/>
        <end position="915"/>
    </location>
</feature>
<feature type="compositionally biased region" description="Low complexity" evidence="4">
    <location>
        <begin position="436"/>
        <end position="452"/>
    </location>
</feature>
<feature type="compositionally biased region" description="Basic and acidic residues" evidence="4">
    <location>
        <begin position="183"/>
        <end position="197"/>
    </location>
</feature>
<dbReference type="InterPro" id="IPR001680">
    <property type="entry name" value="WD40_rpt"/>
</dbReference>
<keyword evidence="1 3" id="KW-0853">WD repeat</keyword>
<feature type="compositionally biased region" description="Low complexity" evidence="4">
    <location>
        <begin position="848"/>
        <end position="876"/>
    </location>
</feature>
<evidence type="ECO:0000313" key="7">
    <source>
        <dbReference type="Proteomes" id="UP000274922"/>
    </source>
</evidence>